<gene>
    <name evidence="2" type="ORF">A2311_06185</name>
</gene>
<name>A0A1F4TLE8_UNCSA</name>
<accession>A0A1F4TLE8</accession>
<comment type="caution">
    <text evidence="2">The sequence shown here is derived from an EMBL/GenBank/DDBJ whole genome shotgun (WGS) entry which is preliminary data.</text>
</comment>
<evidence type="ECO:0000313" key="2">
    <source>
        <dbReference type="EMBL" id="OGC33516.1"/>
    </source>
</evidence>
<proteinExistence type="predicted"/>
<evidence type="ECO:0000259" key="1">
    <source>
        <dbReference type="PROSITE" id="PS51272"/>
    </source>
</evidence>
<dbReference type="Pfam" id="PF00395">
    <property type="entry name" value="SLH"/>
    <property type="match status" value="1"/>
</dbReference>
<sequence length="479" mass="51711">MAKKSSGERFLYRSNKILFAGLLLFGLAVSSWGVSPLSGKYGARPLALGNAFTAQADDANAIFINSAGLSDIKLAKLISNYGQIDADTSFTSLAAALPTGFGGMVGAGYRNLTVSNIAISTETMSHTEQELVVSLANKIGKKLAVGLNLRLIGKGLSQDISGYDYLYASGSAFDFFAKFPLTNWWSVGGSIQNIDSRLTYRSGTEEKLPLTAILGNSWQIAGETALIKRENESGILNLDLNKASGDPILLSAGLEWWLQDSFAFRCGINQSSATDLNNGNKTTFTNLAGGVGMNYGGVTIDYTFYKSGDPGGGTVNYLSLGYVGTVEPRVIFRRKLKEFNYPSGEALLEKKLKRVHFSDVSKEAVGREEIELLATAGLVTAYEGNDFQPELAMNRIMFANMVLRAKNVYAQNPLTAVGGQAWKRWPKKAVSRKEAATILGLNITIDRPNAQLTRGETAILIYQTAFGQAAIKRLPPLID</sequence>
<feature type="domain" description="SLH" evidence="1">
    <location>
        <begin position="353"/>
        <end position="416"/>
    </location>
</feature>
<dbReference type="SUPFAM" id="SSF56935">
    <property type="entry name" value="Porins"/>
    <property type="match status" value="1"/>
</dbReference>
<protein>
    <recommendedName>
        <fullName evidence="1">SLH domain-containing protein</fullName>
    </recommendedName>
</protein>
<dbReference type="STRING" id="1802583.A2311_06185"/>
<dbReference type="Proteomes" id="UP000178951">
    <property type="component" value="Unassembled WGS sequence"/>
</dbReference>
<dbReference type="PROSITE" id="PS51272">
    <property type="entry name" value="SLH"/>
    <property type="match status" value="1"/>
</dbReference>
<dbReference type="AlphaFoldDB" id="A0A1F4TLE8"/>
<dbReference type="Gene3D" id="2.40.160.60">
    <property type="entry name" value="Outer membrane protein transport protein (OMPP1/FadL/TodX)"/>
    <property type="match status" value="1"/>
</dbReference>
<dbReference type="InterPro" id="IPR001119">
    <property type="entry name" value="SLH_dom"/>
</dbReference>
<organism evidence="2 3">
    <name type="scientific">candidate division WOR-1 bacterium RIFOXYB2_FULL_48_7</name>
    <dbReference type="NCBI Taxonomy" id="1802583"/>
    <lineage>
        <taxon>Bacteria</taxon>
        <taxon>Bacillati</taxon>
        <taxon>Saganbacteria</taxon>
    </lineage>
</organism>
<evidence type="ECO:0000313" key="3">
    <source>
        <dbReference type="Proteomes" id="UP000178951"/>
    </source>
</evidence>
<reference evidence="2 3" key="1">
    <citation type="journal article" date="2016" name="Nat. Commun.">
        <title>Thousands of microbial genomes shed light on interconnected biogeochemical processes in an aquifer system.</title>
        <authorList>
            <person name="Anantharaman K."/>
            <person name="Brown C.T."/>
            <person name="Hug L.A."/>
            <person name="Sharon I."/>
            <person name="Castelle C.J."/>
            <person name="Probst A.J."/>
            <person name="Thomas B.C."/>
            <person name="Singh A."/>
            <person name="Wilkins M.J."/>
            <person name="Karaoz U."/>
            <person name="Brodie E.L."/>
            <person name="Williams K.H."/>
            <person name="Hubbard S.S."/>
            <person name="Banfield J.F."/>
        </authorList>
    </citation>
    <scope>NUCLEOTIDE SEQUENCE [LARGE SCALE GENOMIC DNA]</scope>
</reference>
<dbReference type="EMBL" id="MEUF01000060">
    <property type="protein sequence ID" value="OGC33516.1"/>
    <property type="molecule type" value="Genomic_DNA"/>
</dbReference>